<evidence type="ECO:0000256" key="1">
    <source>
        <dbReference type="ARBA" id="ARBA00004414"/>
    </source>
</evidence>
<feature type="domain" description="LITAF" evidence="10">
    <location>
        <begin position="53"/>
        <end position="137"/>
    </location>
</feature>
<accession>A0ABP1RZD4</accession>
<dbReference type="PANTHER" id="PTHR23292">
    <property type="entry name" value="LIPOPOLYSACCHARIDE-INDUCED TUMOR NECROSIS FACTOR-ALPHA FACTOR"/>
    <property type="match status" value="1"/>
</dbReference>
<dbReference type="PANTHER" id="PTHR23292:SF6">
    <property type="entry name" value="FI16602P1-RELATED"/>
    <property type="match status" value="1"/>
</dbReference>
<comment type="subcellular location">
    <subcellularLocation>
        <location evidence="2">Endosome membrane</location>
        <topology evidence="2">Peripheral membrane protein</topology>
    </subcellularLocation>
    <subcellularLocation>
        <location evidence="1">Late endosome membrane</location>
    </subcellularLocation>
    <subcellularLocation>
        <location evidence="3">Lysosome membrane</location>
        <topology evidence="3">Peripheral membrane protein</topology>
        <orientation evidence="3">Cytoplasmic side</orientation>
    </subcellularLocation>
</comment>
<dbReference type="InterPro" id="IPR006629">
    <property type="entry name" value="LITAF"/>
</dbReference>
<evidence type="ECO:0000256" key="4">
    <source>
        <dbReference type="ARBA" id="ARBA00005975"/>
    </source>
</evidence>
<evidence type="ECO:0000256" key="7">
    <source>
        <dbReference type="ARBA" id="ARBA00023136"/>
    </source>
</evidence>
<dbReference type="EMBL" id="CAXLJM020000124">
    <property type="protein sequence ID" value="CAL8139166.1"/>
    <property type="molecule type" value="Genomic_DNA"/>
</dbReference>
<keyword evidence="7 9" id="KW-0472">Membrane</keyword>
<feature type="region of interest" description="Disordered" evidence="8">
    <location>
        <begin position="1"/>
        <end position="44"/>
    </location>
</feature>
<dbReference type="SMART" id="SM00714">
    <property type="entry name" value="LITAF"/>
    <property type="match status" value="1"/>
</dbReference>
<evidence type="ECO:0000256" key="5">
    <source>
        <dbReference type="ARBA" id="ARBA00022723"/>
    </source>
</evidence>
<keyword evidence="9" id="KW-0812">Transmembrane</keyword>
<keyword evidence="5" id="KW-0479">Metal-binding</keyword>
<evidence type="ECO:0000256" key="6">
    <source>
        <dbReference type="ARBA" id="ARBA00022833"/>
    </source>
</evidence>
<dbReference type="InterPro" id="IPR037519">
    <property type="entry name" value="LITAF_fam"/>
</dbReference>
<evidence type="ECO:0000313" key="12">
    <source>
        <dbReference type="Proteomes" id="UP001642540"/>
    </source>
</evidence>
<feature type="transmembrane region" description="Helical" evidence="9">
    <location>
        <begin position="90"/>
        <end position="113"/>
    </location>
</feature>
<evidence type="ECO:0000256" key="3">
    <source>
        <dbReference type="ARBA" id="ARBA00004630"/>
    </source>
</evidence>
<comment type="caution">
    <text evidence="11">The sequence shown here is derived from an EMBL/GenBank/DDBJ whole genome shotgun (WGS) entry which is preliminary data.</text>
</comment>
<gene>
    <name evidence="11" type="ORF">ODALV1_LOCUS27713</name>
</gene>
<organism evidence="11 12">
    <name type="scientific">Orchesella dallaii</name>
    <dbReference type="NCBI Taxonomy" id="48710"/>
    <lineage>
        <taxon>Eukaryota</taxon>
        <taxon>Metazoa</taxon>
        <taxon>Ecdysozoa</taxon>
        <taxon>Arthropoda</taxon>
        <taxon>Hexapoda</taxon>
        <taxon>Collembola</taxon>
        <taxon>Entomobryomorpha</taxon>
        <taxon>Entomobryoidea</taxon>
        <taxon>Orchesellidae</taxon>
        <taxon>Orchesellinae</taxon>
        <taxon>Orchesella</taxon>
    </lineage>
</organism>
<dbReference type="Pfam" id="PF10601">
    <property type="entry name" value="zf-LITAF-like"/>
    <property type="match status" value="1"/>
</dbReference>
<keyword evidence="12" id="KW-1185">Reference proteome</keyword>
<dbReference type="Proteomes" id="UP001642540">
    <property type="component" value="Unassembled WGS sequence"/>
</dbReference>
<evidence type="ECO:0000256" key="8">
    <source>
        <dbReference type="SAM" id="MobiDB-lite"/>
    </source>
</evidence>
<evidence type="ECO:0000256" key="9">
    <source>
        <dbReference type="SAM" id="Phobius"/>
    </source>
</evidence>
<keyword evidence="6" id="KW-0862">Zinc</keyword>
<evidence type="ECO:0000256" key="2">
    <source>
        <dbReference type="ARBA" id="ARBA00004481"/>
    </source>
</evidence>
<name>A0ABP1RZD4_9HEXA</name>
<evidence type="ECO:0000313" key="11">
    <source>
        <dbReference type="EMBL" id="CAL8139166.1"/>
    </source>
</evidence>
<protein>
    <recommendedName>
        <fullName evidence="10">LITAF domain-containing protein</fullName>
    </recommendedName>
</protein>
<reference evidence="11 12" key="1">
    <citation type="submission" date="2024-08" db="EMBL/GenBank/DDBJ databases">
        <authorList>
            <person name="Cucini C."/>
            <person name="Frati F."/>
        </authorList>
    </citation>
    <scope>NUCLEOTIDE SEQUENCE [LARGE SCALE GENOMIC DNA]</scope>
</reference>
<evidence type="ECO:0000259" key="10">
    <source>
        <dbReference type="PROSITE" id="PS51837"/>
    </source>
</evidence>
<dbReference type="PROSITE" id="PS51837">
    <property type="entry name" value="LITAF"/>
    <property type="match status" value="1"/>
</dbReference>
<sequence>MAASAPPYQGYPIQPQLYPPLFKENDDVSPSAPPPPSYTPYSQEQQHHLQFQSQVMVSVPAPELGSHKVRMICRYCQSDIETRTDKKASIVAWISSGVMCFFGLFCGCCLIPFCIGPCQDTWHSCPKCGAHLGTNRAF</sequence>
<proteinExistence type="inferred from homology"/>
<keyword evidence="9" id="KW-1133">Transmembrane helix</keyword>
<comment type="similarity">
    <text evidence="4">Belongs to the CDIP1/LITAF family.</text>
</comment>